<feature type="transmembrane region" description="Helical" evidence="2">
    <location>
        <begin position="113"/>
        <end position="130"/>
    </location>
</feature>
<keyword evidence="2" id="KW-1133">Transmembrane helix</keyword>
<keyword evidence="2" id="KW-0472">Membrane</keyword>
<keyword evidence="4" id="KW-1185">Reference proteome</keyword>
<feature type="coiled-coil region" evidence="1">
    <location>
        <begin position="3"/>
        <end position="65"/>
    </location>
</feature>
<keyword evidence="2" id="KW-0812">Transmembrane</keyword>
<gene>
    <name evidence="3" type="ORF">CAEBREN_09219</name>
</gene>
<organism evidence="4">
    <name type="scientific">Caenorhabditis brenneri</name>
    <name type="common">Nematode worm</name>
    <dbReference type="NCBI Taxonomy" id="135651"/>
    <lineage>
        <taxon>Eukaryota</taxon>
        <taxon>Metazoa</taxon>
        <taxon>Ecdysozoa</taxon>
        <taxon>Nematoda</taxon>
        <taxon>Chromadorea</taxon>
        <taxon>Rhabditida</taxon>
        <taxon>Rhabditina</taxon>
        <taxon>Rhabditomorpha</taxon>
        <taxon>Rhabditoidea</taxon>
        <taxon>Rhabditidae</taxon>
        <taxon>Peloderinae</taxon>
        <taxon>Caenorhabditis</taxon>
    </lineage>
</organism>
<evidence type="ECO:0000313" key="3">
    <source>
        <dbReference type="EMBL" id="EGT31889.1"/>
    </source>
</evidence>
<sequence length="131" mass="15554">MSAVQLKQHFNNMKKIQEELKEKIERIGEISEEFKTFPSVTKDHFEKIEQMIRDCEHEMKECKKSLVGMYKDAIMEGVDLDNTRLLKVFQFFFRNAAQITYWLRCINLPRGSTSIWVIVLATAFIYLWAIL</sequence>
<reference evidence="4" key="1">
    <citation type="submission" date="2011-07" db="EMBL/GenBank/DDBJ databases">
        <authorList>
            <consortium name="Caenorhabditis brenneri Sequencing and Analysis Consortium"/>
            <person name="Wilson R.K."/>
        </authorList>
    </citation>
    <scope>NUCLEOTIDE SEQUENCE [LARGE SCALE GENOMIC DNA]</scope>
    <source>
        <strain evidence="4">PB2801</strain>
    </source>
</reference>
<dbReference type="HOGENOM" id="CLU_157461_0_0_1"/>
<proteinExistence type="predicted"/>
<keyword evidence="1" id="KW-0175">Coiled coil</keyword>
<dbReference type="Proteomes" id="UP000008068">
    <property type="component" value="Unassembled WGS sequence"/>
</dbReference>
<dbReference type="AlphaFoldDB" id="G0PKA2"/>
<evidence type="ECO:0000313" key="4">
    <source>
        <dbReference type="Proteomes" id="UP000008068"/>
    </source>
</evidence>
<dbReference type="EMBL" id="GL380830">
    <property type="protein sequence ID" value="EGT31889.1"/>
    <property type="molecule type" value="Genomic_DNA"/>
</dbReference>
<accession>G0PKA2</accession>
<dbReference type="InParanoid" id="G0PKA2"/>
<name>G0PKA2_CAEBE</name>
<evidence type="ECO:0000256" key="1">
    <source>
        <dbReference type="SAM" id="Coils"/>
    </source>
</evidence>
<evidence type="ECO:0000256" key="2">
    <source>
        <dbReference type="SAM" id="Phobius"/>
    </source>
</evidence>
<protein>
    <submittedName>
        <fullName evidence="3">Uncharacterized protein</fullName>
    </submittedName>
</protein>